<proteinExistence type="predicted"/>
<evidence type="ECO:0000313" key="4">
    <source>
        <dbReference type="EMBL" id="MEF2255223.1"/>
    </source>
</evidence>
<gene>
    <name evidence="4" type="ORF">V2V91_08755</name>
</gene>
<dbReference type="EMBL" id="JAZHOV010000004">
    <property type="protein sequence ID" value="MEF2255223.1"/>
    <property type="molecule type" value="Genomic_DNA"/>
</dbReference>
<feature type="compositionally biased region" description="Low complexity" evidence="1">
    <location>
        <begin position="111"/>
        <end position="138"/>
    </location>
</feature>
<keyword evidence="2" id="KW-0812">Transmembrane</keyword>
<evidence type="ECO:0000313" key="5">
    <source>
        <dbReference type="Proteomes" id="UP001351900"/>
    </source>
</evidence>
<evidence type="ECO:0000256" key="1">
    <source>
        <dbReference type="SAM" id="MobiDB-lite"/>
    </source>
</evidence>
<keyword evidence="5" id="KW-1185">Reference proteome</keyword>
<keyword evidence="2" id="KW-1133">Transmembrane helix</keyword>
<keyword evidence="2" id="KW-0472">Membrane</keyword>
<sequence>MRFVWAVVALVLATVMIGAGIAQRTIFQGPRSTTADVSITEDEPYLVIDGALLTANPGSQTLRVLGDGPVFAAYGRTADVQAWLADATYNQVVQTEDGSLVTEEVEPAPEPEATVAPTATPATDAPTGDGAATGDAATDQGSAEEAIPGRNPAGSDLWLDEYQQEDLLIAPLQLPADMSVIIAADGTEPAPTTVSVTWPIENSTPWAGPLIVGGGILMAVGVVLYVLGIRHVRRSRGPRRKGLPLPVTEPIDLSVAESDKGVISAGKPRRGLGRGRKSFIALPVAAVTVGLLSGCTSDAWPQLVPSETPSPTASVIVPEGQQAPAVTKQQAERIVEQVSQTVAQADEAKDADLAATRLDGALLAERTTNYTLRSAIADYAMPTAVPGKPVEVVLPQAFNGWPRSFLAVVTDDEANTSSIMVLTQADPWTPYKLSYIGNLGGNTLMPELAPSYIGASQLAPDSPFLLLPPDELAAAYADVLDKGDESAFAGMFDEQSDLFRAGVIADRKERLDDFNQTGAETGSLTFSAAAGEFAPFAIATLESGAIVAVSIAETDTVKPTNEDAVIKLDNNATVKTLAGADQSASGFSTTFSDQLFFYVPEKGSSEPIRLLGYSSSILKGSVL</sequence>
<name>A0ABU7V7K2_9MICO</name>
<evidence type="ECO:0000256" key="2">
    <source>
        <dbReference type="SAM" id="Phobius"/>
    </source>
</evidence>
<dbReference type="RefSeq" id="WP_331791547.1">
    <property type="nucleotide sequence ID" value="NZ_BAAAUO010000012.1"/>
</dbReference>
<evidence type="ECO:0000259" key="3">
    <source>
        <dbReference type="Pfam" id="PF26366"/>
    </source>
</evidence>
<keyword evidence="4" id="KW-0808">Transferase</keyword>
<reference evidence="4 5" key="1">
    <citation type="submission" date="2024-01" db="EMBL/GenBank/DDBJ databases">
        <title>the genome sequence of strain Microbacterium schleiferi NBRC 15075.</title>
        <authorList>
            <person name="Ding Y."/>
            <person name="Zhang G."/>
        </authorList>
    </citation>
    <scope>NUCLEOTIDE SEQUENCE [LARGE SCALE GENOMIC DNA]</scope>
    <source>
        <strain evidence="4 5">NBRC 15075</strain>
    </source>
</reference>
<dbReference type="Proteomes" id="UP001351900">
    <property type="component" value="Unassembled WGS sequence"/>
</dbReference>
<dbReference type="Pfam" id="PF26366">
    <property type="entry name" value="DUF8094"/>
    <property type="match status" value="1"/>
</dbReference>
<feature type="transmembrane region" description="Helical" evidence="2">
    <location>
        <begin position="206"/>
        <end position="227"/>
    </location>
</feature>
<comment type="caution">
    <text evidence="4">The sequence shown here is derived from an EMBL/GenBank/DDBJ whole genome shotgun (WGS) entry which is preliminary data.</text>
</comment>
<accession>A0ABU7V7K2</accession>
<feature type="domain" description="DUF8094" evidence="3">
    <location>
        <begin position="323"/>
        <end position="617"/>
    </location>
</feature>
<organism evidence="4 5">
    <name type="scientific">Microbacterium schleiferi</name>
    <dbReference type="NCBI Taxonomy" id="69362"/>
    <lineage>
        <taxon>Bacteria</taxon>
        <taxon>Bacillati</taxon>
        <taxon>Actinomycetota</taxon>
        <taxon>Actinomycetes</taxon>
        <taxon>Micrococcales</taxon>
        <taxon>Microbacteriaceae</taxon>
        <taxon>Microbacterium</taxon>
    </lineage>
</organism>
<dbReference type="GO" id="GO:0016740">
    <property type="term" value="F:transferase activity"/>
    <property type="evidence" value="ECO:0007669"/>
    <property type="project" value="UniProtKB-KW"/>
</dbReference>
<feature type="transmembrane region" description="Helical" evidence="2">
    <location>
        <begin position="279"/>
        <end position="300"/>
    </location>
</feature>
<feature type="region of interest" description="Disordered" evidence="1">
    <location>
        <begin position="97"/>
        <end position="156"/>
    </location>
</feature>
<dbReference type="InterPro" id="IPR058407">
    <property type="entry name" value="DUF8094"/>
</dbReference>
<protein>
    <submittedName>
        <fullName evidence="4">Glycosyl transferase</fullName>
    </submittedName>
</protein>